<dbReference type="STRING" id="1449350.OCH239_15510"/>
<accession>X7ECF3</accession>
<keyword evidence="1" id="KW-0805">Transcription regulation</keyword>
<dbReference type="InterPro" id="IPR008920">
    <property type="entry name" value="TF_FadR/GntR_C"/>
</dbReference>
<keyword evidence="3" id="KW-0804">Transcription</keyword>
<sequence length="181" mass="20080">MSEKFGISMTPMREALLRLVVEKAMVIDGRGTVIVPELTLAQLLEIRAIRMDLEGNSAASAARHATSEEVDHLESLQERISICHASKRFEDAVHLNTEFHLALCSAGHLPITREIVEGLWVRCGPILSHLYDAGVPADWDPHPHIRIIEALRRGDENAARGGIQYDIEMGGRGLLDYVRKG</sequence>
<dbReference type="Proteomes" id="UP000022447">
    <property type="component" value="Unassembled WGS sequence"/>
</dbReference>
<dbReference type="SMART" id="SM00895">
    <property type="entry name" value="FCD"/>
    <property type="match status" value="1"/>
</dbReference>
<dbReference type="SUPFAM" id="SSF48008">
    <property type="entry name" value="GntR ligand-binding domain-like"/>
    <property type="match status" value="1"/>
</dbReference>
<evidence type="ECO:0000313" key="6">
    <source>
        <dbReference type="Proteomes" id="UP000022447"/>
    </source>
</evidence>
<dbReference type="eggNOG" id="COG1802">
    <property type="taxonomic scope" value="Bacteria"/>
</dbReference>
<dbReference type="EMBL" id="JALZ01000047">
    <property type="protein sequence ID" value="ETX12866.1"/>
    <property type="molecule type" value="Genomic_DNA"/>
</dbReference>
<evidence type="ECO:0000256" key="2">
    <source>
        <dbReference type="ARBA" id="ARBA00023125"/>
    </source>
</evidence>
<name>X7ECF3_9RHOB</name>
<keyword evidence="2" id="KW-0238">DNA-binding</keyword>
<protein>
    <submittedName>
        <fullName evidence="5">GntR family transcriptional regulator</fullName>
    </submittedName>
</protein>
<dbReference type="Gene3D" id="1.20.120.530">
    <property type="entry name" value="GntR ligand-binding domain-like"/>
    <property type="match status" value="1"/>
</dbReference>
<dbReference type="PANTHER" id="PTHR43537">
    <property type="entry name" value="TRANSCRIPTIONAL REGULATOR, GNTR FAMILY"/>
    <property type="match status" value="1"/>
</dbReference>
<evidence type="ECO:0000259" key="4">
    <source>
        <dbReference type="SMART" id="SM00895"/>
    </source>
</evidence>
<evidence type="ECO:0000256" key="3">
    <source>
        <dbReference type="ARBA" id="ARBA00023163"/>
    </source>
</evidence>
<evidence type="ECO:0000313" key="5">
    <source>
        <dbReference type="EMBL" id="ETX12866.1"/>
    </source>
</evidence>
<keyword evidence="6" id="KW-1185">Reference proteome</keyword>
<dbReference type="AlphaFoldDB" id="X7ECF3"/>
<evidence type="ECO:0000256" key="1">
    <source>
        <dbReference type="ARBA" id="ARBA00023015"/>
    </source>
</evidence>
<reference evidence="5 6" key="1">
    <citation type="submission" date="2014-01" db="EMBL/GenBank/DDBJ databases">
        <title>Roseivivax halodurans JCM 10272 Genome Sequencing.</title>
        <authorList>
            <person name="Lai Q."/>
            <person name="Li G."/>
            <person name="Shao Z."/>
        </authorList>
    </citation>
    <scope>NUCLEOTIDE SEQUENCE [LARGE SCALE GENOMIC DNA]</scope>
    <source>
        <strain evidence="5 6">JCM 10272</strain>
    </source>
</reference>
<dbReference type="InterPro" id="IPR011711">
    <property type="entry name" value="GntR_C"/>
</dbReference>
<comment type="caution">
    <text evidence="5">The sequence shown here is derived from an EMBL/GenBank/DDBJ whole genome shotgun (WGS) entry which is preliminary data.</text>
</comment>
<dbReference type="Pfam" id="PF07729">
    <property type="entry name" value="FCD"/>
    <property type="match status" value="1"/>
</dbReference>
<gene>
    <name evidence="5" type="ORF">OCH239_15510</name>
</gene>
<dbReference type="GO" id="GO:0003677">
    <property type="term" value="F:DNA binding"/>
    <property type="evidence" value="ECO:0007669"/>
    <property type="project" value="UniProtKB-KW"/>
</dbReference>
<feature type="domain" description="GntR C-terminal" evidence="4">
    <location>
        <begin position="45"/>
        <end position="169"/>
    </location>
</feature>
<organism evidence="5 6">
    <name type="scientific">Roseivivax halodurans JCM 10272</name>
    <dbReference type="NCBI Taxonomy" id="1449350"/>
    <lineage>
        <taxon>Bacteria</taxon>
        <taxon>Pseudomonadati</taxon>
        <taxon>Pseudomonadota</taxon>
        <taxon>Alphaproteobacteria</taxon>
        <taxon>Rhodobacterales</taxon>
        <taxon>Roseobacteraceae</taxon>
        <taxon>Roseivivax</taxon>
    </lineage>
</organism>
<dbReference type="PANTHER" id="PTHR43537:SF39">
    <property type="entry name" value="HTH-TYPE TRANSCRIPTIONAL REGULATOR MCBR"/>
    <property type="match status" value="1"/>
</dbReference>
<proteinExistence type="predicted"/>